<gene>
    <name evidence="9" type="primary">glnQ</name>
    <name evidence="9" type="ORF">C0J27_03590</name>
</gene>
<dbReference type="GO" id="GO:0005524">
    <property type="term" value="F:ATP binding"/>
    <property type="evidence" value="ECO:0007669"/>
    <property type="project" value="UniProtKB-KW"/>
</dbReference>
<dbReference type="Pfam" id="PF00005">
    <property type="entry name" value="ABC_tran"/>
    <property type="match status" value="1"/>
</dbReference>
<dbReference type="RefSeq" id="WP_115585819.1">
    <property type="nucleotide sequence ID" value="NZ_CP025544.1"/>
</dbReference>
<dbReference type="SUPFAM" id="SSF52540">
    <property type="entry name" value="P-loop containing nucleoside triphosphate hydrolases"/>
    <property type="match status" value="1"/>
</dbReference>
<dbReference type="InterPro" id="IPR050086">
    <property type="entry name" value="MetN_ABC_transporter-like"/>
</dbReference>
<dbReference type="Proteomes" id="UP000254834">
    <property type="component" value="Chromosome"/>
</dbReference>
<dbReference type="KEGG" id="cdes:C0J27_03590"/>
<dbReference type="Gene3D" id="3.40.50.300">
    <property type="entry name" value="P-loop containing nucleotide triphosphate hydrolases"/>
    <property type="match status" value="1"/>
</dbReference>
<accession>A0A345ZBY7</accession>
<dbReference type="InterPro" id="IPR017871">
    <property type="entry name" value="ABC_transporter-like_CS"/>
</dbReference>
<dbReference type="OrthoDB" id="9809450at2"/>
<comment type="subcellular location">
    <subcellularLocation>
        <location evidence="1">Cell membrane</location>
        <topology evidence="1">Peripheral membrane protein</topology>
    </subcellularLocation>
</comment>
<name>A0A345ZBY7_9BACT</name>
<dbReference type="PANTHER" id="PTHR43166:SF9">
    <property type="entry name" value="GLUTAMATE_ASPARTATE IMPORT ATP-BINDING PROTEIN GLTL"/>
    <property type="match status" value="1"/>
</dbReference>
<dbReference type="InterPro" id="IPR003439">
    <property type="entry name" value="ABC_transporter-like_ATP-bd"/>
</dbReference>
<dbReference type="InterPro" id="IPR003593">
    <property type="entry name" value="AAA+_ATPase"/>
</dbReference>
<evidence type="ECO:0000256" key="4">
    <source>
        <dbReference type="ARBA" id="ARBA00022475"/>
    </source>
</evidence>
<protein>
    <submittedName>
        <fullName evidence="9">Glutamine ABC transporter ATP-binding protein</fullName>
    </submittedName>
</protein>
<keyword evidence="6 9" id="KW-0067">ATP-binding</keyword>
<evidence type="ECO:0000256" key="2">
    <source>
        <dbReference type="ARBA" id="ARBA00005417"/>
    </source>
</evidence>
<keyword evidence="5" id="KW-0547">Nucleotide-binding</keyword>
<organism evidence="9 10">
    <name type="scientific">Candidatus Chromulinivorax destructor</name>
    <dbReference type="NCBI Taxonomy" id="2066483"/>
    <lineage>
        <taxon>Bacteria</taxon>
        <taxon>Candidatus Babelota</taxon>
        <taxon>Candidatus Babeliae</taxon>
        <taxon>Candidatus Babeliales</taxon>
        <taxon>Candidatus Chromulinivoraceae</taxon>
        <taxon>Candidatus Chromulinivorax</taxon>
    </lineage>
</organism>
<keyword evidence="4" id="KW-1003">Cell membrane</keyword>
<dbReference type="EMBL" id="CP025544">
    <property type="protein sequence ID" value="AXK60804.1"/>
    <property type="molecule type" value="Genomic_DNA"/>
</dbReference>
<evidence type="ECO:0000256" key="6">
    <source>
        <dbReference type="ARBA" id="ARBA00022840"/>
    </source>
</evidence>
<evidence type="ECO:0000256" key="7">
    <source>
        <dbReference type="ARBA" id="ARBA00023136"/>
    </source>
</evidence>
<feature type="domain" description="ABC transporter" evidence="8">
    <location>
        <begin position="2"/>
        <end position="227"/>
    </location>
</feature>
<evidence type="ECO:0000256" key="3">
    <source>
        <dbReference type="ARBA" id="ARBA00022448"/>
    </source>
</evidence>
<sequence>MLSIKNLSKHYHEKTILDDVSFDVQAGEVVVLLGKSGVGKSTILRILTGLETKDSGSIIFDGQPLVTQKVGMVFQDFNLFPHLTIEQNIMLPLQKVAGKTEQEAQNIADQLLAKYELSAQAQLYPHGLSGGQKQRVAFARTLAMQPQLICCDEPTSALDPLLTSKIGQEINDLALQGLTVIVATHDTELIKQIKSTIYLMKSGKIIEKATSQGLIDNPDQFPFIKNFTQGGTFDTTNN</sequence>
<evidence type="ECO:0000313" key="10">
    <source>
        <dbReference type="Proteomes" id="UP000254834"/>
    </source>
</evidence>
<dbReference type="SMART" id="SM00382">
    <property type="entry name" value="AAA"/>
    <property type="match status" value="1"/>
</dbReference>
<evidence type="ECO:0000256" key="5">
    <source>
        <dbReference type="ARBA" id="ARBA00022741"/>
    </source>
</evidence>
<dbReference type="AlphaFoldDB" id="A0A345ZBY7"/>
<evidence type="ECO:0000313" key="9">
    <source>
        <dbReference type="EMBL" id="AXK60804.1"/>
    </source>
</evidence>
<evidence type="ECO:0000256" key="1">
    <source>
        <dbReference type="ARBA" id="ARBA00004202"/>
    </source>
</evidence>
<keyword evidence="10" id="KW-1185">Reference proteome</keyword>
<dbReference type="PROSITE" id="PS50893">
    <property type="entry name" value="ABC_TRANSPORTER_2"/>
    <property type="match status" value="1"/>
</dbReference>
<dbReference type="PANTHER" id="PTHR43166">
    <property type="entry name" value="AMINO ACID IMPORT ATP-BINDING PROTEIN"/>
    <property type="match status" value="1"/>
</dbReference>
<dbReference type="GO" id="GO:0016887">
    <property type="term" value="F:ATP hydrolysis activity"/>
    <property type="evidence" value="ECO:0007669"/>
    <property type="project" value="InterPro"/>
</dbReference>
<comment type="similarity">
    <text evidence="2">Belongs to the ABC transporter superfamily.</text>
</comment>
<dbReference type="PROSITE" id="PS00211">
    <property type="entry name" value="ABC_TRANSPORTER_1"/>
    <property type="match status" value="1"/>
</dbReference>
<proteinExistence type="inferred from homology"/>
<reference evidence="9 10" key="1">
    <citation type="submission" date="2017-12" db="EMBL/GenBank/DDBJ databases">
        <title>Chromulinavorax destructans is a abundant pathogen of dominant heterotrophic picoflagllates.</title>
        <authorList>
            <person name="Deeg C.M."/>
            <person name="Zimmer M."/>
            <person name="Suttle C.A."/>
        </authorList>
    </citation>
    <scope>NUCLEOTIDE SEQUENCE [LARGE SCALE GENOMIC DNA]</scope>
    <source>
        <strain evidence="9 10">SeV1</strain>
    </source>
</reference>
<dbReference type="GO" id="GO:0005886">
    <property type="term" value="C:plasma membrane"/>
    <property type="evidence" value="ECO:0007669"/>
    <property type="project" value="UniProtKB-SubCell"/>
</dbReference>
<keyword evidence="3" id="KW-0813">Transport</keyword>
<keyword evidence="7" id="KW-0472">Membrane</keyword>
<evidence type="ECO:0000259" key="8">
    <source>
        <dbReference type="PROSITE" id="PS50893"/>
    </source>
</evidence>
<dbReference type="InterPro" id="IPR027417">
    <property type="entry name" value="P-loop_NTPase"/>
</dbReference>